<dbReference type="Pfam" id="PF02366">
    <property type="entry name" value="PMT"/>
    <property type="match status" value="1"/>
</dbReference>
<evidence type="ECO:0000313" key="10">
    <source>
        <dbReference type="EMBL" id="OGK04053.1"/>
    </source>
</evidence>
<keyword evidence="2" id="KW-1003">Cell membrane</keyword>
<reference evidence="10 11" key="1">
    <citation type="journal article" date="2016" name="Nat. Commun.">
        <title>Thousands of microbial genomes shed light on interconnected biogeochemical processes in an aquifer system.</title>
        <authorList>
            <person name="Anantharaman K."/>
            <person name="Brown C.T."/>
            <person name="Hug L.A."/>
            <person name="Sharon I."/>
            <person name="Castelle C.J."/>
            <person name="Probst A.J."/>
            <person name="Thomas B.C."/>
            <person name="Singh A."/>
            <person name="Wilkins M.J."/>
            <person name="Karaoz U."/>
            <person name="Brodie E.L."/>
            <person name="Williams K.H."/>
            <person name="Hubbard S.S."/>
            <person name="Banfield J.F."/>
        </authorList>
    </citation>
    <scope>NUCLEOTIDE SEQUENCE [LARGE SCALE GENOMIC DNA]</scope>
</reference>
<feature type="transmembrane region" description="Helical" evidence="8">
    <location>
        <begin position="294"/>
        <end position="310"/>
    </location>
</feature>
<evidence type="ECO:0000256" key="1">
    <source>
        <dbReference type="ARBA" id="ARBA00004651"/>
    </source>
</evidence>
<protein>
    <recommendedName>
        <fullName evidence="9">ArnT-like N-terminal domain-containing protein</fullName>
    </recommendedName>
</protein>
<dbReference type="GO" id="GO:0006493">
    <property type="term" value="P:protein O-linked glycosylation"/>
    <property type="evidence" value="ECO:0007669"/>
    <property type="project" value="InterPro"/>
</dbReference>
<sequence>MQYAKRILEERPVLLILVFAFCLRFPCLFWGAPPQVAGPDDDFHISAALKVFTDPAYYFSGDYPPAYQRVLSILYAPEALYYHRTHPHMPEFPRAWHHYAARAVSLACDLLTVYFIFLLAMVAGMGRRIALLASLFYAVSFLPFQYATYAVPETMNALGMVAAVYAFLRALQNPDSMQRLLFAGLVAGAAISVKLALPLYGFLFLLLCLYPGAGVKVKIKQGIVVFLASLLAITSIFPGFFSALIKFGANAISVAGTHAYGPSLGCEGTSWDFIFGSKRIVHEVYGYRSLSKSLSLPMLLLAFAGCVIALRKSRVFWIPAVLFIAVTVYFAGVSQIVRYALPAYPFMILLAVLACEAFIVRTRPFIAALAVTSVLLFSMNLTAREFLSRTGSDTRIEAGKFLREHAADSAIVYFTGHFWSNPIMDFPHRKIPLEFDQFHPAHDRAKPFSWFLENGGRYVVLNSFMTGFHTNALTKKYYPETAASFRTLYETVERECDLVAEFKRGPFENGPDIRIFRTRLAGGS</sequence>
<evidence type="ECO:0000259" key="9">
    <source>
        <dbReference type="Pfam" id="PF02366"/>
    </source>
</evidence>
<feature type="transmembrane region" description="Helical" evidence="8">
    <location>
        <begin position="365"/>
        <end position="383"/>
    </location>
</feature>
<feature type="transmembrane region" description="Helical" evidence="8">
    <location>
        <begin position="99"/>
        <end position="122"/>
    </location>
</feature>
<dbReference type="InterPro" id="IPR003342">
    <property type="entry name" value="ArnT-like_N"/>
</dbReference>
<evidence type="ECO:0000256" key="6">
    <source>
        <dbReference type="ARBA" id="ARBA00022989"/>
    </source>
</evidence>
<proteinExistence type="predicted"/>
<dbReference type="InterPro" id="IPR050297">
    <property type="entry name" value="LipidA_mod_glycosyltrf_83"/>
</dbReference>
<feature type="domain" description="ArnT-like N-terminal" evidence="9">
    <location>
        <begin position="96"/>
        <end position="210"/>
    </location>
</feature>
<feature type="transmembrane region" description="Helical" evidence="8">
    <location>
        <begin position="180"/>
        <end position="203"/>
    </location>
</feature>
<name>A0A1F7FBQ4_UNCRA</name>
<feature type="transmembrane region" description="Helical" evidence="8">
    <location>
        <begin position="316"/>
        <end position="332"/>
    </location>
</feature>
<evidence type="ECO:0000256" key="3">
    <source>
        <dbReference type="ARBA" id="ARBA00022676"/>
    </source>
</evidence>
<evidence type="ECO:0000256" key="8">
    <source>
        <dbReference type="SAM" id="Phobius"/>
    </source>
</evidence>
<feature type="transmembrane region" description="Helical" evidence="8">
    <location>
        <begin position="129"/>
        <end position="148"/>
    </location>
</feature>
<keyword evidence="5 8" id="KW-0812">Transmembrane</keyword>
<comment type="caution">
    <text evidence="10">The sequence shown here is derived from an EMBL/GenBank/DDBJ whole genome shotgun (WGS) entry which is preliminary data.</text>
</comment>
<evidence type="ECO:0000313" key="11">
    <source>
        <dbReference type="Proteomes" id="UP000179243"/>
    </source>
</evidence>
<dbReference type="EMBL" id="MFYX01000077">
    <property type="protein sequence ID" value="OGK04053.1"/>
    <property type="molecule type" value="Genomic_DNA"/>
</dbReference>
<dbReference type="Proteomes" id="UP000179243">
    <property type="component" value="Unassembled WGS sequence"/>
</dbReference>
<dbReference type="GO" id="GO:0005886">
    <property type="term" value="C:plasma membrane"/>
    <property type="evidence" value="ECO:0007669"/>
    <property type="project" value="UniProtKB-SubCell"/>
</dbReference>
<evidence type="ECO:0000256" key="2">
    <source>
        <dbReference type="ARBA" id="ARBA00022475"/>
    </source>
</evidence>
<accession>A0A1F7FBQ4</accession>
<keyword evidence="7 8" id="KW-0472">Membrane</keyword>
<feature type="transmembrane region" description="Helical" evidence="8">
    <location>
        <begin position="223"/>
        <end position="245"/>
    </location>
</feature>
<keyword evidence="4" id="KW-0808">Transferase</keyword>
<evidence type="ECO:0000256" key="5">
    <source>
        <dbReference type="ARBA" id="ARBA00022692"/>
    </source>
</evidence>
<comment type="subcellular location">
    <subcellularLocation>
        <location evidence="1">Cell membrane</location>
        <topology evidence="1">Multi-pass membrane protein</topology>
    </subcellularLocation>
</comment>
<dbReference type="AlphaFoldDB" id="A0A1F7FBQ4"/>
<dbReference type="PANTHER" id="PTHR33908">
    <property type="entry name" value="MANNOSYLTRANSFERASE YKCB-RELATED"/>
    <property type="match status" value="1"/>
</dbReference>
<keyword evidence="3" id="KW-0328">Glycosyltransferase</keyword>
<feature type="transmembrane region" description="Helical" evidence="8">
    <location>
        <begin position="12"/>
        <end position="32"/>
    </location>
</feature>
<dbReference type="GO" id="GO:0000030">
    <property type="term" value="F:mannosyltransferase activity"/>
    <property type="evidence" value="ECO:0007669"/>
    <property type="project" value="InterPro"/>
</dbReference>
<gene>
    <name evidence="10" type="ORF">A2519_00945</name>
</gene>
<evidence type="ECO:0000256" key="4">
    <source>
        <dbReference type="ARBA" id="ARBA00022679"/>
    </source>
</evidence>
<feature type="transmembrane region" description="Helical" evidence="8">
    <location>
        <begin position="339"/>
        <end position="359"/>
    </location>
</feature>
<keyword evidence="6 8" id="KW-1133">Transmembrane helix</keyword>
<dbReference type="GO" id="GO:0016763">
    <property type="term" value="F:pentosyltransferase activity"/>
    <property type="evidence" value="ECO:0007669"/>
    <property type="project" value="TreeGrafter"/>
</dbReference>
<dbReference type="PANTHER" id="PTHR33908:SF11">
    <property type="entry name" value="MEMBRANE PROTEIN"/>
    <property type="match status" value="1"/>
</dbReference>
<organism evidence="10 11">
    <name type="scientific">Candidatus Raymondbacteria bacterium RIFOXYD12_FULL_49_13</name>
    <dbReference type="NCBI Taxonomy" id="1817890"/>
    <lineage>
        <taxon>Bacteria</taxon>
        <taxon>Raymondiibacteriota</taxon>
    </lineage>
</organism>
<dbReference type="GO" id="GO:0009103">
    <property type="term" value="P:lipopolysaccharide biosynthetic process"/>
    <property type="evidence" value="ECO:0007669"/>
    <property type="project" value="UniProtKB-ARBA"/>
</dbReference>
<evidence type="ECO:0000256" key="7">
    <source>
        <dbReference type="ARBA" id="ARBA00023136"/>
    </source>
</evidence>